<dbReference type="Proteomes" id="UP000000702">
    <property type="component" value="Unassembled WGS sequence"/>
</dbReference>
<keyword evidence="3" id="KW-1185">Reference proteome</keyword>
<feature type="region of interest" description="Disordered" evidence="1">
    <location>
        <begin position="67"/>
        <end position="87"/>
    </location>
</feature>
<dbReference type="AlphaFoldDB" id="F9WID0"/>
<dbReference type="EMBL" id="CAEQ01002568">
    <property type="protein sequence ID" value="CCD17077.1"/>
    <property type="molecule type" value="Genomic_DNA"/>
</dbReference>
<accession>F9WID0</accession>
<protein>
    <submittedName>
        <fullName evidence="2">WGS project CAEQ00000000 data, annotated contig 768</fullName>
    </submittedName>
</protein>
<reference evidence="3" key="1">
    <citation type="submission" date="2011-07" db="EMBL/GenBank/DDBJ databases">
        <title>Divergent evolution of antigenic variation in African trypanosomes.</title>
        <authorList>
            <person name="Jackson A.P."/>
            <person name="Berry A."/>
            <person name="Allison H.C."/>
            <person name="Burton P."/>
            <person name="Anderson J."/>
            <person name="Aslett M."/>
            <person name="Brown R."/>
            <person name="Corton N."/>
            <person name="Harris D."/>
            <person name="Hauser H."/>
            <person name="Gamble J."/>
            <person name="Gilderthorp R."/>
            <person name="McQuillan J."/>
            <person name="Quail M.A."/>
            <person name="Sanders M."/>
            <person name="Van Tonder A."/>
            <person name="Ginger M.L."/>
            <person name="Donelson J.E."/>
            <person name="Field M.C."/>
            <person name="Barry J.D."/>
            <person name="Berriman M."/>
            <person name="Hertz-Fowler C."/>
        </authorList>
    </citation>
    <scope>NUCLEOTIDE SEQUENCE [LARGE SCALE GENOMIC DNA]</scope>
    <source>
        <strain evidence="3">IL3000</strain>
    </source>
</reference>
<sequence length="377" mass="41911">MVSSGTWQNRTFGYTSLCSNDVIPKIADEDTPRQHSCRNTDMSIPQFHTLMQTNPSIRMCSMSAQSERGNHVPQQEELSKHNSLHMPLGSSGKRETVAFCRYEQQHPCGGTLTGSGNRIEVQAGLDDEYHQDYEVFDALSITTTSSCAFGLGLGGLKQLSATGNEMRFLSLLNQVSSTPGMEENDRELPNELEASKELDCLAEKTTTLHNKSVSMPSVMQNADASMSGPISFTSGVAGAFNPSVTYAFEEHVYTMKMKMKHDNSLSISRHFDKARNLYDESLTSCVEEVLFADKDEESSPGTCTQSPKEKWEHAVVAPQHGQHIIGFGCYFTFPQWLGEPYSSCLPRSREAAVWHWLKNVIDPEERIEREGEGNKGS</sequence>
<proteinExistence type="predicted"/>
<gene>
    <name evidence="2" type="ORF">TCIL3000_0_19300</name>
</gene>
<name>F9WID0_TRYCI</name>
<evidence type="ECO:0000256" key="1">
    <source>
        <dbReference type="SAM" id="MobiDB-lite"/>
    </source>
</evidence>
<evidence type="ECO:0000313" key="3">
    <source>
        <dbReference type="Proteomes" id="UP000000702"/>
    </source>
</evidence>
<evidence type="ECO:0000313" key="2">
    <source>
        <dbReference type="EMBL" id="CCD17077.1"/>
    </source>
</evidence>
<dbReference type="VEuPathDB" id="TriTrypDB:TcIL3000_0_19300"/>
<comment type="caution">
    <text evidence="2">The sequence shown here is derived from an EMBL/GenBank/DDBJ whole genome shotgun (WGS) entry which is preliminary data.</text>
</comment>
<organism evidence="2 3">
    <name type="scientific">Trypanosoma congolense (strain IL3000)</name>
    <dbReference type="NCBI Taxonomy" id="1068625"/>
    <lineage>
        <taxon>Eukaryota</taxon>
        <taxon>Discoba</taxon>
        <taxon>Euglenozoa</taxon>
        <taxon>Kinetoplastea</taxon>
        <taxon>Metakinetoplastina</taxon>
        <taxon>Trypanosomatida</taxon>
        <taxon>Trypanosomatidae</taxon>
        <taxon>Trypanosoma</taxon>
        <taxon>Nannomonas</taxon>
    </lineage>
</organism>
<reference evidence="2 3" key="2">
    <citation type="journal article" date="2012" name="Proc. Natl. Acad. Sci. U.S.A.">
        <title>Antigenic diversity is generated by distinct evolutionary mechanisms in African trypanosome species.</title>
        <authorList>
            <person name="Jackson A.P."/>
            <person name="Berry A."/>
            <person name="Aslett M."/>
            <person name="Allison H.C."/>
            <person name="Burton P."/>
            <person name="Vavrova-Anderson J."/>
            <person name="Brown R."/>
            <person name="Browne H."/>
            <person name="Corton N."/>
            <person name="Hauser H."/>
            <person name="Gamble J."/>
            <person name="Gilderthorp R."/>
            <person name="Marcello L."/>
            <person name="McQuillan J."/>
            <person name="Otto T.D."/>
            <person name="Quail M.A."/>
            <person name="Sanders M.J."/>
            <person name="van Tonder A."/>
            <person name="Ginger M.L."/>
            <person name="Field M.C."/>
            <person name="Barry J.D."/>
            <person name="Hertz-Fowler C."/>
            <person name="Berriman M."/>
        </authorList>
    </citation>
    <scope>NUCLEOTIDE SEQUENCE [LARGE SCALE GENOMIC DNA]</scope>
    <source>
        <strain evidence="2 3">IL3000</strain>
    </source>
</reference>